<dbReference type="Pfam" id="PF00208">
    <property type="entry name" value="ELFV_dehydrog"/>
    <property type="match status" value="2"/>
</dbReference>
<comment type="caution">
    <text evidence="4">The sequence shown here is derived from an EMBL/GenBank/DDBJ whole genome shotgun (WGS) entry which is preliminary data.</text>
</comment>
<dbReference type="SUPFAM" id="SSF51735">
    <property type="entry name" value="NAD(P)-binding Rossmann-fold domains"/>
    <property type="match status" value="2"/>
</dbReference>
<dbReference type="PANTHER" id="PTHR11606:SF24">
    <property type="entry name" value="NAD-SPECIFIC GLUTAMATE DEHYDROGENASE"/>
    <property type="match status" value="1"/>
</dbReference>
<gene>
    <name evidence="4" type="ORF">CTI12_AA216920</name>
</gene>
<dbReference type="Gene3D" id="3.40.50.720">
    <property type="entry name" value="NAD(P)-binding Rossmann-like Domain"/>
    <property type="match status" value="2"/>
</dbReference>
<keyword evidence="5" id="KW-1185">Reference proteome</keyword>
<evidence type="ECO:0000259" key="3">
    <source>
        <dbReference type="Pfam" id="PF00208"/>
    </source>
</evidence>
<organism evidence="4 5">
    <name type="scientific">Artemisia annua</name>
    <name type="common">Sweet wormwood</name>
    <dbReference type="NCBI Taxonomy" id="35608"/>
    <lineage>
        <taxon>Eukaryota</taxon>
        <taxon>Viridiplantae</taxon>
        <taxon>Streptophyta</taxon>
        <taxon>Embryophyta</taxon>
        <taxon>Tracheophyta</taxon>
        <taxon>Spermatophyta</taxon>
        <taxon>Magnoliopsida</taxon>
        <taxon>eudicotyledons</taxon>
        <taxon>Gunneridae</taxon>
        <taxon>Pentapetalae</taxon>
        <taxon>asterids</taxon>
        <taxon>campanulids</taxon>
        <taxon>Asterales</taxon>
        <taxon>Asteraceae</taxon>
        <taxon>Asteroideae</taxon>
        <taxon>Anthemideae</taxon>
        <taxon>Artemisiinae</taxon>
        <taxon>Artemisia</taxon>
    </lineage>
</organism>
<dbReference type="OrthoDB" id="1093at2759"/>
<name>A0A2U1NXB4_ARTAN</name>
<dbReference type="AlphaFoldDB" id="A0A2U1NXB4"/>
<evidence type="ECO:0000313" key="5">
    <source>
        <dbReference type="Proteomes" id="UP000245207"/>
    </source>
</evidence>
<protein>
    <submittedName>
        <fullName evidence="4">Glutamate dehydrogenase</fullName>
    </submittedName>
</protein>
<evidence type="ECO:0000256" key="1">
    <source>
        <dbReference type="ARBA" id="ARBA00023002"/>
    </source>
</evidence>
<sequence length="382" mass="42071">MGHSGFKCDKFVIEGANHPTDHEADEILSKKGVIVLPDIYAKGGGVTVSYFEWVQDLAFELSLSASLGENVYHFGELLAHPIILSKKGVIVLPDIYAKGGGVTVSYFEWVQEQCIEAEHLLLSLPHEDNSSVFSYEIFNSPDRACNLAKQAGGVDYIFESFIGIITDLVALVSWLQSMGYWGSFLTLQLSKTTSSCLRKSSVMEEMSPLTNARSDGYTALHAAKKIHIIVYQALSVASMCIQELAAAQPLIGDVPLYTSNILLEVLPMTPRNCAWASGKKKSRKMECDINLDRELNREEFEEFVKGLTADTFVYVTQGLLILALERISHAGAVPAVYMLGSSLVEVGNNNYLPLSLARANFPPYCIDYPSTGRFSNGRNINF</sequence>
<dbReference type="PANTHER" id="PTHR11606">
    <property type="entry name" value="GLUTAMATE DEHYDROGENASE"/>
    <property type="match status" value="1"/>
</dbReference>
<dbReference type="SUPFAM" id="SSF48445">
    <property type="entry name" value="14-3-3 protein"/>
    <property type="match status" value="1"/>
</dbReference>
<reference evidence="4 5" key="1">
    <citation type="journal article" date="2018" name="Mol. Plant">
        <title>The genome of Artemisia annua provides insight into the evolution of Asteraceae family and artemisinin biosynthesis.</title>
        <authorList>
            <person name="Shen Q."/>
            <person name="Zhang L."/>
            <person name="Liao Z."/>
            <person name="Wang S."/>
            <person name="Yan T."/>
            <person name="Shi P."/>
            <person name="Liu M."/>
            <person name="Fu X."/>
            <person name="Pan Q."/>
            <person name="Wang Y."/>
            <person name="Lv Z."/>
            <person name="Lu X."/>
            <person name="Zhang F."/>
            <person name="Jiang W."/>
            <person name="Ma Y."/>
            <person name="Chen M."/>
            <person name="Hao X."/>
            <person name="Li L."/>
            <person name="Tang Y."/>
            <person name="Lv G."/>
            <person name="Zhou Y."/>
            <person name="Sun X."/>
            <person name="Brodelius P.E."/>
            <person name="Rose J.K.C."/>
            <person name="Tang K."/>
        </authorList>
    </citation>
    <scope>NUCLEOTIDE SEQUENCE [LARGE SCALE GENOMIC DNA]</scope>
    <source>
        <strain evidence="5">cv. Huhao1</strain>
        <tissue evidence="4">Leaf</tissue>
    </source>
</reference>
<dbReference type="InterPro" id="IPR036291">
    <property type="entry name" value="NAD(P)-bd_dom_sf"/>
</dbReference>
<dbReference type="GO" id="GO:0005739">
    <property type="term" value="C:mitochondrion"/>
    <property type="evidence" value="ECO:0007669"/>
    <property type="project" value="TreeGrafter"/>
</dbReference>
<accession>A0A2U1NXB4</accession>
<evidence type="ECO:0000256" key="2">
    <source>
        <dbReference type="ARBA" id="ARBA00023027"/>
    </source>
</evidence>
<dbReference type="EMBL" id="PKPP01002037">
    <property type="protein sequence ID" value="PWA78097.1"/>
    <property type="molecule type" value="Genomic_DNA"/>
</dbReference>
<feature type="domain" description="Glutamate/phenylalanine/leucine/valine/L-tryptophan dehydrogenase C-terminal" evidence="3">
    <location>
        <begin position="83"/>
        <end position="113"/>
    </location>
</feature>
<dbReference type="GO" id="GO:0004352">
    <property type="term" value="F:glutamate dehydrogenase (NAD+) activity"/>
    <property type="evidence" value="ECO:0007669"/>
    <property type="project" value="TreeGrafter"/>
</dbReference>
<dbReference type="GO" id="GO:0006538">
    <property type="term" value="P:L-glutamate catabolic process"/>
    <property type="evidence" value="ECO:0007669"/>
    <property type="project" value="TreeGrafter"/>
</dbReference>
<keyword evidence="2" id="KW-0520">NAD</keyword>
<keyword evidence="1" id="KW-0560">Oxidoreductase</keyword>
<dbReference type="InterPro" id="IPR006096">
    <property type="entry name" value="Glu/Leu/Phe/Val/Trp_DH_C"/>
</dbReference>
<feature type="domain" description="Glutamate/phenylalanine/leucine/valine/L-tryptophan dehydrogenase C-terminal" evidence="3">
    <location>
        <begin position="10"/>
        <end position="59"/>
    </location>
</feature>
<dbReference type="Proteomes" id="UP000245207">
    <property type="component" value="Unassembled WGS sequence"/>
</dbReference>
<proteinExistence type="predicted"/>
<dbReference type="InterPro" id="IPR036815">
    <property type="entry name" value="14-3-3_dom_sf"/>
</dbReference>
<dbReference type="STRING" id="35608.A0A2U1NXB4"/>
<evidence type="ECO:0000313" key="4">
    <source>
        <dbReference type="EMBL" id="PWA78097.1"/>
    </source>
</evidence>